<dbReference type="EMBL" id="NMUH01004706">
    <property type="protein sequence ID" value="MQM10565.1"/>
    <property type="molecule type" value="Genomic_DNA"/>
</dbReference>
<organism evidence="3 4">
    <name type="scientific">Colocasia esculenta</name>
    <name type="common">Wild taro</name>
    <name type="synonym">Arum esculentum</name>
    <dbReference type="NCBI Taxonomy" id="4460"/>
    <lineage>
        <taxon>Eukaryota</taxon>
        <taxon>Viridiplantae</taxon>
        <taxon>Streptophyta</taxon>
        <taxon>Embryophyta</taxon>
        <taxon>Tracheophyta</taxon>
        <taxon>Spermatophyta</taxon>
        <taxon>Magnoliopsida</taxon>
        <taxon>Liliopsida</taxon>
        <taxon>Araceae</taxon>
        <taxon>Aroideae</taxon>
        <taxon>Colocasieae</taxon>
        <taxon>Colocasia</taxon>
    </lineage>
</organism>
<evidence type="ECO:0000313" key="4">
    <source>
        <dbReference type="Proteomes" id="UP000652761"/>
    </source>
</evidence>
<evidence type="ECO:0000256" key="1">
    <source>
        <dbReference type="ARBA" id="ARBA00023117"/>
    </source>
</evidence>
<accession>A0A843X0R4</accession>
<reference evidence="3" key="1">
    <citation type="submission" date="2017-07" db="EMBL/GenBank/DDBJ databases">
        <title>Taro Niue Genome Assembly and Annotation.</title>
        <authorList>
            <person name="Atibalentja N."/>
            <person name="Keating K."/>
            <person name="Fields C.J."/>
        </authorList>
    </citation>
    <scope>NUCLEOTIDE SEQUENCE</scope>
    <source>
        <strain evidence="3">Niue_2</strain>
        <tissue evidence="3">Leaf</tissue>
    </source>
</reference>
<dbReference type="PANTHER" id="PTHR22881:SF42">
    <property type="entry name" value="DNA-BINDING BROMODOMAIN-CONTAINING PROTEIN"/>
    <property type="match status" value="1"/>
</dbReference>
<protein>
    <recommendedName>
        <fullName evidence="5">Bromo domain-containing protein</fullName>
    </recommendedName>
</protein>
<evidence type="ECO:0000313" key="3">
    <source>
        <dbReference type="EMBL" id="MQM10565.1"/>
    </source>
</evidence>
<sequence length="992" mass="107312">MPTAGINEQNDFRSFANVLRRVDRYAVRMWRSSKVVDAGDLSEEYAVQVAFFVVEGVLLGFCRWSSRFGTFVPLPERCLRVALEGIPIKLCDEEGVGFLGPEVEDDEGAGNLKCLVLSVDLNSTGLSRVELVEGASSLAAENRPHLRPVGRPRPAGLVALFGLNSDTLSYLISACVGTLEGGIRMTSLAEAERVAVGMGVSQIALGGLGTVVPSAYILHQLPSSATGLSVLRLVVRPTEVALVFAKVMGGGTRCCSREEEDALLPFSFLSKDLFLCTPGSRLLAFEEEDAVTLALLVPPLVSEDFRAAMEQVEEAFQGEDIVSDDGSLSKGEVVDILSKVENYMKIQSDVFLVCTNAMEYNAPDTIYFRQARSIQELARKKFQTVRFERENAVKPEQNVQSSSVTKKTINPLCKAAQDPTEPMFHKSSAATLASNGKTCTELNAVQPSEQPVILEGCIDGNFSENKSEKGDDSSVLAKSLINLSYHVARSSPVKVGKKPITLDEDHRATYNAVNELPDDQSDSLFAILENEPKHLVAVGLDAEYSYARSLARFAGTLGPIAWRIASENIEKALPTGVKFGPGWVGEYEPLPTPVLSFESHSQQHSSHHGLFKHNAENRKNSMIEVQRKSTQSVATGTVQLFPRTPSDLSTTGAIGVKVNHVKDLPVLTSSKDQSDARVGTSILDKSILHNSSPMMGKIADVSARRPEQCAEILASRLDFVTSGSKNIVQSCPKQSQMVPHQPKSSTSCMDTRGTSNGKDVGTLFGNSRPSPLGFFPPNQMTPGNSCFSHADRMQAINDPVEVRKVTSGRILNKISSSESLVTDNHKLVTPTVPSPRSNSSAAATAAARAWMSVGRSSEHKPVENSRHLNMEVGCVDAGNLTAESHAHASGIHDDGMKGSIMPSVFQLPSKVAAEECQTPHKHVTAFPQLVLTELSRYPGQTPWRGLVPHVQQKQRKDVCPPDLNISFHSPGSPVLQSGILVDSQQPDLALQL</sequence>
<dbReference type="InterPro" id="IPR036427">
    <property type="entry name" value="Bromodomain-like_sf"/>
</dbReference>
<evidence type="ECO:0008006" key="5">
    <source>
        <dbReference type="Google" id="ProtNLM"/>
    </source>
</evidence>
<proteinExistence type="predicted"/>
<keyword evidence="4" id="KW-1185">Reference proteome</keyword>
<dbReference type="PANTHER" id="PTHR22881">
    <property type="entry name" value="BROMODOMAIN CONTAINING PROTEIN"/>
    <property type="match status" value="1"/>
</dbReference>
<comment type="caution">
    <text evidence="3">The sequence shown here is derived from an EMBL/GenBank/DDBJ whole genome shotgun (WGS) entry which is preliminary data.</text>
</comment>
<name>A0A843X0R4_COLES</name>
<dbReference type="AlphaFoldDB" id="A0A843X0R4"/>
<dbReference type="SUPFAM" id="SSF47370">
    <property type="entry name" value="Bromodomain"/>
    <property type="match status" value="1"/>
</dbReference>
<dbReference type="OrthoDB" id="21449at2759"/>
<dbReference type="Proteomes" id="UP000652761">
    <property type="component" value="Unassembled WGS sequence"/>
</dbReference>
<dbReference type="Gene3D" id="1.20.920.10">
    <property type="entry name" value="Bromodomain-like"/>
    <property type="match status" value="1"/>
</dbReference>
<evidence type="ECO:0000256" key="2">
    <source>
        <dbReference type="SAM" id="MobiDB-lite"/>
    </source>
</evidence>
<keyword evidence="1" id="KW-0103">Bromodomain</keyword>
<dbReference type="InterPro" id="IPR051831">
    <property type="entry name" value="Bromodomain_contain_prot"/>
</dbReference>
<gene>
    <name evidence="3" type="ORF">Taro_043459</name>
</gene>
<feature type="region of interest" description="Disordered" evidence="2">
    <location>
        <begin position="731"/>
        <end position="754"/>
    </location>
</feature>